<evidence type="ECO:0000256" key="1">
    <source>
        <dbReference type="ARBA" id="ARBA00004229"/>
    </source>
</evidence>
<dbReference type="PANTHER" id="PTHR43391:SF69">
    <property type="entry name" value="11-BETA-HYDROXYSTEROID DEHYDROGENASE-LIKE 6"/>
    <property type="match status" value="1"/>
</dbReference>
<proteinExistence type="inferred from homology"/>
<dbReference type="InterPro" id="IPR036291">
    <property type="entry name" value="NAD(P)-bd_dom_sf"/>
</dbReference>
<keyword evidence="8" id="KW-0752">Steroid biosynthesis</keyword>
<dbReference type="PRINTS" id="PR00080">
    <property type="entry name" value="SDRFAMILY"/>
</dbReference>
<dbReference type="GO" id="GO:0009507">
    <property type="term" value="C:chloroplast"/>
    <property type="evidence" value="ECO:0007669"/>
    <property type="project" value="UniProtKB-SubCell"/>
</dbReference>
<name>A0A816JZB2_BRANA</name>
<evidence type="ECO:0000256" key="2">
    <source>
        <dbReference type="ARBA" id="ARBA00004606"/>
    </source>
</evidence>
<dbReference type="InterPro" id="IPR002347">
    <property type="entry name" value="SDR_fam"/>
</dbReference>
<dbReference type="GO" id="GO:0006694">
    <property type="term" value="P:steroid biosynthetic process"/>
    <property type="evidence" value="ECO:0007669"/>
    <property type="project" value="UniProtKB-KW"/>
</dbReference>
<evidence type="ECO:0000256" key="9">
    <source>
        <dbReference type="ARBA" id="ARBA00022968"/>
    </source>
</evidence>
<dbReference type="Pfam" id="PF00106">
    <property type="entry name" value="adh_short"/>
    <property type="match status" value="1"/>
</dbReference>
<sequence>MDSINRIINFVFPPLALYGLFVFYPIYQRLKSAVSIWRNVLRENVAGKVVLITGAASGIGEATYEYGKKGAYLALVDIRDEPLFHVAALVEHYGSPEVIPMVADVSKIISIAVALHDCERFIQAAVLHFGRLDHLVTNAGVAPLYLFEDIDDLSMAMPAMDINFWGSVYCTFFASSYLKKSRGKIVVIASGCGCIASPRLSFYCASKAAVIAFYETLRIEFGSKVGVTIVAPGVVDSEMTQGKFMTKNGQFIVDKELRDVHISLLPVESAERCAKAVLRSVCRGDRNQKCVVRENASADFGSFGKVLYEIIKPSQETMKSSHNTMKQLQLLKSETINYGDVFNGKKELIVKLHKFFSD</sequence>
<dbReference type="AlphaFoldDB" id="A0A816JZB2"/>
<evidence type="ECO:0000256" key="8">
    <source>
        <dbReference type="ARBA" id="ARBA00022955"/>
    </source>
</evidence>
<keyword evidence="13" id="KW-0812">Transmembrane</keyword>
<evidence type="ECO:0000256" key="10">
    <source>
        <dbReference type="ARBA" id="ARBA00023002"/>
    </source>
</evidence>
<evidence type="ECO:0000256" key="7">
    <source>
        <dbReference type="ARBA" id="ARBA00022857"/>
    </source>
</evidence>
<protein>
    <submittedName>
        <fullName evidence="14">(rape) hypothetical protein</fullName>
    </submittedName>
</protein>
<dbReference type="GO" id="GO:0016020">
    <property type="term" value="C:membrane"/>
    <property type="evidence" value="ECO:0007669"/>
    <property type="project" value="UniProtKB-SubCell"/>
</dbReference>
<dbReference type="GO" id="GO:0016491">
    <property type="term" value="F:oxidoreductase activity"/>
    <property type="evidence" value="ECO:0007669"/>
    <property type="project" value="UniProtKB-KW"/>
</dbReference>
<keyword evidence="6" id="KW-0934">Plastid</keyword>
<gene>
    <name evidence="14" type="ORF">DARMORV10_C02P20700.1</name>
</gene>
<keyword evidence="5" id="KW-0150">Chloroplast</keyword>
<evidence type="ECO:0000256" key="11">
    <source>
        <dbReference type="ARBA" id="ARBA00023098"/>
    </source>
</evidence>
<reference evidence="14" key="1">
    <citation type="submission" date="2021-01" db="EMBL/GenBank/DDBJ databases">
        <authorList>
            <consortium name="Genoscope - CEA"/>
            <person name="William W."/>
        </authorList>
    </citation>
    <scope>NUCLEOTIDE SEQUENCE</scope>
</reference>
<keyword evidence="10" id="KW-0560">Oxidoreductase</keyword>
<dbReference type="EMBL" id="HG994366">
    <property type="protein sequence ID" value="CAF1899880.1"/>
    <property type="molecule type" value="Genomic_DNA"/>
</dbReference>
<accession>A0A816JZB2</accession>
<dbReference type="PANTHER" id="PTHR43391">
    <property type="entry name" value="RETINOL DEHYDROGENASE-RELATED"/>
    <property type="match status" value="1"/>
</dbReference>
<keyword evidence="4" id="KW-0444">Lipid biosynthesis</keyword>
<dbReference type="Gene3D" id="3.40.50.720">
    <property type="entry name" value="NAD(P)-binding Rossmann-like Domain"/>
    <property type="match status" value="1"/>
</dbReference>
<keyword evidence="13" id="KW-0472">Membrane</keyword>
<evidence type="ECO:0000256" key="3">
    <source>
        <dbReference type="ARBA" id="ARBA00006484"/>
    </source>
</evidence>
<keyword evidence="9" id="KW-0735">Signal-anchor</keyword>
<evidence type="ECO:0000256" key="12">
    <source>
        <dbReference type="RuleBase" id="RU000363"/>
    </source>
</evidence>
<dbReference type="Proteomes" id="UP001295469">
    <property type="component" value="Chromosome C02"/>
</dbReference>
<evidence type="ECO:0000256" key="13">
    <source>
        <dbReference type="SAM" id="Phobius"/>
    </source>
</evidence>
<comment type="similarity">
    <text evidence="3 12">Belongs to the short-chain dehydrogenases/reductases (SDR) family.</text>
</comment>
<evidence type="ECO:0000256" key="4">
    <source>
        <dbReference type="ARBA" id="ARBA00022516"/>
    </source>
</evidence>
<organism evidence="14">
    <name type="scientific">Brassica napus</name>
    <name type="common">Rape</name>
    <dbReference type="NCBI Taxonomy" id="3708"/>
    <lineage>
        <taxon>Eukaryota</taxon>
        <taxon>Viridiplantae</taxon>
        <taxon>Streptophyta</taxon>
        <taxon>Embryophyta</taxon>
        <taxon>Tracheophyta</taxon>
        <taxon>Spermatophyta</taxon>
        <taxon>Magnoliopsida</taxon>
        <taxon>eudicotyledons</taxon>
        <taxon>Gunneridae</taxon>
        <taxon>Pentapetalae</taxon>
        <taxon>rosids</taxon>
        <taxon>malvids</taxon>
        <taxon>Brassicales</taxon>
        <taxon>Brassicaceae</taxon>
        <taxon>Brassiceae</taxon>
        <taxon>Brassica</taxon>
    </lineage>
</organism>
<evidence type="ECO:0000256" key="5">
    <source>
        <dbReference type="ARBA" id="ARBA00022528"/>
    </source>
</evidence>
<evidence type="ECO:0000313" key="14">
    <source>
        <dbReference type="EMBL" id="CAF1899880.1"/>
    </source>
</evidence>
<evidence type="ECO:0000256" key="6">
    <source>
        <dbReference type="ARBA" id="ARBA00022640"/>
    </source>
</evidence>
<dbReference type="PROSITE" id="PS00061">
    <property type="entry name" value="ADH_SHORT"/>
    <property type="match status" value="1"/>
</dbReference>
<keyword evidence="11" id="KW-0443">Lipid metabolism</keyword>
<keyword evidence="7" id="KW-0521">NADP</keyword>
<dbReference type="PRINTS" id="PR00081">
    <property type="entry name" value="GDHRDH"/>
</dbReference>
<feature type="transmembrane region" description="Helical" evidence="13">
    <location>
        <begin position="7"/>
        <end position="27"/>
    </location>
</feature>
<comment type="subcellular location">
    <subcellularLocation>
        <location evidence="2">Membrane</location>
        <topology evidence="2">Single-pass type II membrane protein</topology>
    </subcellularLocation>
    <subcellularLocation>
        <location evidence="1">Plastid</location>
        <location evidence="1">Chloroplast</location>
    </subcellularLocation>
</comment>
<dbReference type="SUPFAM" id="SSF51735">
    <property type="entry name" value="NAD(P)-binding Rossmann-fold domains"/>
    <property type="match status" value="1"/>
</dbReference>
<dbReference type="InterPro" id="IPR020904">
    <property type="entry name" value="Sc_DH/Rdtase_CS"/>
</dbReference>
<keyword evidence="13" id="KW-1133">Transmembrane helix</keyword>